<accession>A0ABD1YY71</accession>
<sequence length="105" mass="11646">MVEQNRQAHLLIVSGSAAGHFFRLQQILYLLSAPQYICSLSFFRGIENSVASPGSNDLECERYMKSEAILANFAQEWDPDADTLSSFLDHLSSKAPDGGKIEFCT</sequence>
<name>A0ABD1YY71_9MARC</name>
<evidence type="ECO:0000313" key="2">
    <source>
        <dbReference type="Proteomes" id="UP001605036"/>
    </source>
</evidence>
<organism evidence="1 2">
    <name type="scientific">Riccia fluitans</name>
    <dbReference type="NCBI Taxonomy" id="41844"/>
    <lineage>
        <taxon>Eukaryota</taxon>
        <taxon>Viridiplantae</taxon>
        <taxon>Streptophyta</taxon>
        <taxon>Embryophyta</taxon>
        <taxon>Marchantiophyta</taxon>
        <taxon>Marchantiopsida</taxon>
        <taxon>Marchantiidae</taxon>
        <taxon>Marchantiales</taxon>
        <taxon>Ricciaceae</taxon>
        <taxon>Riccia</taxon>
    </lineage>
</organism>
<gene>
    <name evidence="1" type="ORF">R1flu_006818</name>
</gene>
<evidence type="ECO:0000313" key="1">
    <source>
        <dbReference type="EMBL" id="KAL2635339.1"/>
    </source>
</evidence>
<reference evidence="1 2" key="1">
    <citation type="submission" date="2024-09" db="EMBL/GenBank/DDBJ databases">
        <title>Chromosome-scale assembly of Riccia fluitans.</title>
        <authorList>
            <person name="Paukszto L."/>
            <person name="Sawicki J."/>
            <person name="Karawczyk K."/>
            <person name="Piernik-Szablinska J."/>
            <person name="Szczecinska M."/>
            <person name="Mazdziarz M."/>
        </authorList>
    </citation>
    <scope>NUCLEOTIDE SEQUENCE [LARGE SCALE GENOMIC DNA]</scope>
    <source>
        <strain evidence="1">Rf_01</strain>
        <tissue evidence="1">Aerial parts of the thallus</tissue>
    </source>
</reference>
<dbReference type="EMBL" id="JBHFFA010000003">
    <property type="protein sequence ID" value="KAL2635339.1"/>
    <property type="molecule type" value="Genomic_DNA"/>
</dbReference>
<proteinExistence type="predicted"/>
<dbReference type="Proteomes" id="UP001605036">
    <property type="component" value="Unassembled WGS sequence"/>
</dbReference>
<protein>
    <submittedName>
        <fullName evidence="1">Uncharacterized protein</fullName>
    </submittedName>
</protein>
<comment type="caution">
    <text evidence="1">The sequence shown here is derived from an EMBL/GenBank/DDBJ whole genome shotgun (WGS) entry which is preliminary data.</text>
</comment>
<keyword evidence="2" id="KW-1185">Reference proteome</keyword>
<dbReference type="AlphaFoldDB" id="A0ABD1YY71"/>